<dbReference type="Proteomes" id="UP000054549">
    <property type="component" value="Unassembled WGS sequence"/>
</dbReference>
<dbReference type="EMBL" id="KN818356">
    <property type="protein sequence ID" value="KIL57838.1"/>
    <property type="molecule type" value="Genomic_DNA"/>
</dbReference>
<dbReference type="AlphaFoldDB" id="A0A0C2WNL9"/>
<evidence type="ECO:0000313" key="2">
    <source>
        <dbReference type="Proteomes" id="UP000054549"/>
    </source>
</evidence>
<dbReference type="HOGENOM" id="CLU_2209338_0_0_1"/>
<dbReference type="OrthoDB" id="1262810at2759"/>
<reference evidence="1 2" key="1">
    <citation type="submission" date="2014-04" db="EMBL/GenBank/DDBJ databases">
        <title>Evolutionary Origins and Diversification of the Mycorrhizal Mutualists.</title>
        <authorList>
            <consortium name="DOE Joint Genome Institute"/>
            <consortium name="Mycorrhizal Genomics Consortium"/>
            <person name="Kohler A."/>
            <person name="Kuo A."/>
            <person name="Nagy L.G."/>
            <person name="Floudas D."/>
            <person name="Copeland A."/>
            <person name="Barry K.W."/>
            <person name="Cichocki N."/>
            <person name="Veneault-Fourrey C."/>
            <person name="LaButti K."/>
            <person name="Lindquist E.A."/>
            <person name="Lipzen A."/>
            <person name="Lundell T."/>
            <person name="Morin E."/>
            <person name="Murat C."/>
            <person name="Riley R."/>
            <person name="Ohm R."/>
            <person name="Sun H."/>
            <person name="Tunlid A."/>
            <person name="Henrissat B."/>
            <person name="Grigoriev I.V."/>
            <person name="Hibbett D.S."/>
            <person name="Martin F."/>
        </authorList>
    </citation>
    <scope>NUCLEOTIDE SEQUENCE [LARGE SCALE GENOMIC DNA]</scope>
    <source>
        <strain evidence="1 2">Koide BX008</strain>
    </source>
</reference>
<proteinExistence type="predicted"/>
<evidence type="ECO:0000313" key="1">
    <source>
        <dbReference type="EMBL" id="KIL57838.1"/>
    </source>
</evidence>
<accession>A0A0C2WNL9</accession>
<dbReference type="InParanoid" id="A0A0C2WNL9"/>
<name>A0A0C2WNL9_AMAMK</name>
<organism evidence="1 2">
    <name type="scientific">Amanita muscaria (strain Koide BX008)</name>
    <dbReference type="NCBI Taxonomy" id="946122"/>
    <lineage>
        <taxon>Eukaryota</taxon>
        <taxon>Fungi</taxon>
        <taxon>Dikarya</taxon>
        <taxon>Basidiomycota</taxon>
        <taxon>Agaricomycotina</taxon>
        <taxon>Agaricomycetes</taxon>
        <taxon>Agaricomycetidae</taxon>
        <taxon>Agaricales</taxon>
        <taxon>Pluteineae</taxon>
        <taxon>Amanitaceae</taxon>
        <taxon>Amanita</taxon>
    </lineage>
</organism>
<keyword evidence="2" id="KW-1185">Reference proteome</keyword>
<protein>
    <submittedName>
        <fullName evidence="1">Uncharacterized protein</fullName>
    </submittedName>
</protein>
<gene>
    <name evidence="1" type="ORF">M378DRAFT_360143</name>
</gene>
<sequence>MVVGSQLKVWPTVTAQRKITYIDLKSSLIIARGQVDADVLAVLAKLGLICVQLPQRFLDLLDDSMIRLSPSVAHRRLRVCPLFTFSGLSSSSLLGSGSVRSARPIVC</sequence>